<proteinExistence type="predicted"/>
<dbReference type="AlphaFoldDB" id="A0A3S4D282"/>
<dbReference type="Pfam" id="PF20174">
    <property type="entry name" value="DUF6540"/>
    <property type="match status" value="1"/>
</dbReference>
<protein>
    <submittedName>
        <fullName evidence="1">D85bf281-b71e-4c31-bc72-72993c8368d1</fullName>
    </submittedName>
</protein>
<dbReference type="InterPro" id="IPR046670">
    <property type="entry name" value="DUF6540"/>
</dbReference>
<dbReference type="Proteomes" id="UP000289323">
    <property type="component" value="Unassembled WGS sequence"/>
</dbReference>
<evidence type="ECO:0000313" key="2">
    <source>
        <dbReference type="Proteomes" id="UP000289323"/>
    </source>
</evidence>
<sequence length="189" mass="20544">MSARTEFHGDPIEENTLYVVLYERKAVGEAYHWALLLAGPGESGQIHQATDRNGQWEYEIKDLPQIQPTASMICLVGIGNIQPDKRAKAEEAMRSVHVPPEGGTLRTGEPFNCRTWLKLAVAALQKAGILNLPLHVESVKTSGNVAFGAFGRDSVQQMLGSPIAVSSFGDEALQQDALGVRELHAAYHA</sequence>
<accession>A0A3S4D282</accession>
<organism evidence="1 2">
    <name type="scientific">Thermothielavioides terrestris</name>
    <dbReference type="NCBI Taxonomy" id="2587410"/>
    <lineage>
        <taxon>Eukaryota</taxon>
        <taxon>Fungi</taxon>
        <taxon>Dikarya</taxon>
        <taxon>Ascomycota</taxon>
        <taxon>Pezizomycotina</taxon>
        <taxon>Sordariomycetes</taxon>
        <taxon>Sordariomycetidae</taxon>
        <taxon>Sordariales</taxon>
        <taxon>Chaetomiaceae</taxon>
        <taxon>Thermothielavioides</taxon>
    </lineage>
</organism>
<name>A0A3S4D282_9PEZI</name>
<evidence type="ECO:0000313" key="1">
    <source>
        <dbReference type="EMBL" id="SPQ20431.1"/>
    </source>
</evidence>
<reference evidence="1 2" key="1">
    <citation type="submission" date="2018-04" db="EMBL/GenBank/DDBJ databases">
        <authorList>
            <person name="Huttner S."/>
            <person name="Dainat J."/>
        </authorList>
    </citation>
    <scope>NUCLEOTIDE SEQUENCE [LARGE SCALE GENOMIC DNA]</scope>
</reference>
<dbReference type="EMBL" id="OUUZ01000004">
    <property type="protein sequence ID" value="SPQ20431.1"/>
    <property type="molecule type" value="Genomic_DNA"/>
</dbReference>
<gene>
    <name evidence="1" type="ORF">TT172_LOCUS2850</name>
</gene>